<dbReference type="Pfam" id="PF12937">
    <property type="entry name" value="F-box-like"/>
    <property type="match status" value="1"/>
</dbReference>
<sequence>MPPPPPVLMDELIEEILLHFPPSHPASLVRAGLVCRSWQRIVSDPRFARRFREFHFQLGFFYNFKDDQTGADIVRFVPTSTCPALADRRNSRALDARHGRVLLHDTTQAAPPPPGPPGRLVVWDPVTDEQSDLPLPPGHLYRNCTAWNAAVLCAAVADGGGACDHLGCHGGPFLIVLSCIVGDAAYFFLYSSITGSWSKPSMVYLNQYTGGTRNAVGLSLLIGDTLHFPFGHEILTYDLATNKPSLITSPFSGVRSMALVATTEEGGGLGLGVAGVREGSVRLYSHLRGLAGWKLEKGGFIGLEAGASTLVAFAEGLDAVLVIEKGGISMFELKSGRITEVCEKGLHCDGAIVPYVRFCLPGS</sequence>
<evidence type="ECO:0000313" key="3">
    <source>
        <dbReference type="Proteomes" id="UP001497457"/>
    </source>
</evidence>
<accession>A0ABC9E960</accession>
<protein>
    <recommendedName>
        <fullName evidence="1">F-box domain-containing protein</fullName>
    </recommendedName>
</protein>
<reference evidence="2 3" key="2">
    <citation type="submission" date="2024-10" db="EMBL/GenBank/DDBJ databases">
        <authorList>
            <person name="Ryan C."/>
        </authorList>
    </citation>
    <scope>NUCLEOTIDE SEQUENCE [LARGE SCALE GENOMIC DNA]</scope>
</reference>
<feature type="domain" description="F-box" evidence="1">
    <location>
        <begin position="10"/>
        <end position="51"/>
    </location>
</feature>
<dbReference type="InterPro" id="IPR036047">
    <property type="entry name" value="F-box-like_dom_sf"/>
</dbReference>
<dbReference type="InterPro" id="IPR001810">
    <property type="entry name" value="F-box_dom"/>
</dbReference>
<dbReference type="AlphaFoldDB" id="A0ABC9E960"/>
<evidence type="ECO:0000313" key="2">
    <source>
        <dbReference type="EMBL" id="CAL5053111.1"/>
    </source>
</evidence>
<keyword evidence="3" id="KW-1185">Reference proteome</keyword>
<gene>
    <name evidence="2" type="ORF">URODEC1_LOCUS93057</name>
</gene>
<dbReference type="EMBL" id="OZ075146">
    <property type="protein sequence ID" value="CAL5053111.1"/>
    <property type="molecule type" value="Genomic_DNA"/>
</dbReference>
<organism evidence="2 3">
    <name type="scientific">Urochloa decumbens</name>
    <dbReference type="NCBI Taxonomy" id="240449"/>
    <lineage>
        <taxon>Eukaryota</taxon>
        <taxon>Viridiplantae</taxon>
        <taxon>Streptophyta</taxon>
        <taxon>Embryophyta</taxon>
        <taxon>Tracheophyta</taxon>
        <taxon>Spermatophyta</taxon>
        <taxon>Magnoliopsida</taxon>
        <taxon>Liliopsida</taxon>
        <taxon>Poales</taxon>
        <taxon>Poaceae</taxon>
        <taxon>PACMAD clade</taxon>
        <taxon>Panicoideae</taxon>
        <taxon>Panicodae</taxon>
        <taxon>Paniceae</taxon>
        <taxon>Melinidinae</taxon>
        <taxon>Urochloa</taxon>
    </lineage>
</organism>
<proteinExistence type="predicted"/>
<reference evidence="3" key="1">
    <citation type="submission" date="2024-06" db="EMBL/GenBank/DDBJ databases">
        <authorList>
            <person name="Ryan C."/>
        </authorList>
    </citation>
    <scope>NUCLEOTIDE SEQUENCE [LARGE SCALE GENOMIC DNA]</scope>
</reference>
<dbReference type="PANTHER" id="PTHR32133">
    <property type="entry name" value="OS07G0120400 PROTEIN"/>
    <property type="match status" value="1"/>
</dbReference>
<dbReference type="Gene3D" id="1.20.1280.50">
    <property type="match status" value="1"/>
</dbReference>
<dbReference type="SUPFAM" id="SSF81383">
    <property type="entry name" value="F-box domain"/>
    <property type="match status" value="1"/>
</dbReference>
<name>A0ABC9E960_9POAL</name>
<dbReference type="PANTHER" id="PTHR32133:SF386">
    <property type="entry name" value="F-BOX DOMAIN-CONTAINING PROTEIN"/>
    <property type="match status" value="1"/>
</dbReference>
<dbReference type="Proteomes" id="UP001497457">
    <property type="component" value="Chromosome 36b"/>
</dbReference>
<evidence type="ECO:0000259" key="1">
    <source>
        <dbReference type="Pfam" id="PF12937"/>
    </source>
</evidence>